<keyword evidence="6" id="KW-1185">Reference proteome</keyword>
<dbReference type="Pfam" id="PF18052">
    <property type="entry name" value="Rx_N"/>
    <property type="match status" value="1"/>
</dbReference>
<protein>
    <recommendedName>
        <fullName evidence="4">Disease resistance N-terminal domain-containing protein</fullName>
    </recommendedName>
</protein>
<reference evidence="6" key="1">
    <citation type="submission" date="2016-06" db="EMBL/GenBank/DDBJ databases">
        <title>Parallel loss of symbiosis genes in relatives of nitrogen-fixing non-legume Parasponia.</title>
        <authorList>
            <person name="Van Velzen R."/>
            <person name="Holmer R."/>
            <person name="Bu F."/>
            <person name="Rutten L."/>
            <person name="Van Zeijl A."/>
            <person name="Liu W."/>
            <person name="Santuari L."/>
            <person name="Cao Q."/>
            <person name="Sharma T."/>
            <person name="Shen D."/>
            <person name="Roswanjaya Y."/>
            <person name="Wardhani T."/>
            <person name="Kalhor M.S."/>
            <person name="Jansen J."/>
            <person name="Van den Hoogen J."/>
            <person name="Gungor B."/>
            <person name="Hartog M."/>
            <person name="Hontelez J."/>
            <person name="Verver J."/>
            <person name="Yang W.-C."/>
            <person name="Schijlen E."/>
            <person name="Repin R."/>
            <person name="Schilthuizen M."/>
            <person name="Schranz E."/>
            <person name="Heidstra R."/>
            <person name="Miyata K."/>
            <person name="Fedorova E."/>
            <person name="Kohlen W."/>
            <person name="Bisseling T."/>
            <person name="Smit S."/>
            <person name="Geurts R."/>
        </authorList>
    </citation>
    <scope>NUCLEOTIDE SEQUENCE [LARGE SCALE GENOMIC DNA]</scope>
    <source>
        <strain evidence="6">cv. WU1-14</strain>
    </source>
</reference>
<dbReference type="InterPro" id="IPR041118">
    <property type="entry name" value="Rx_N"/>
</dbReference>
<evidence type="ECO:0000313" key="5">
    <source>
        <dbReference type="EMBL" id="PON55820.1"/>
    </source>
</evidence>
<dbReference type="EMBL" id="JXTB01000178">
    <property type="protein sequence ID" value="PON55820.1"/>
    <property type="molecule type" value="Genomic_DNA"/>
</dbReference>
<dbReference type="Proteomes" id="UP000237105">
    <property type="component" value="Unassembled WGS sequence"/>
</dbReference>
<dbReference type="PANTHER" id="PTHR19338:SF32">
    <property type="entry name" value="OS06G0287500 PROTEIN"/>
    <property type="match status" value="1"/>
</dbReference>
<name>A0A2P5C401_PARAD</name>
<proteinExistence type="predicted"/>
<dbReference type="OrthoDB" id="1192661at2759"/>
<dbReference type="GO" id="GO:0000166">
    <property type="term" value="F:nucleotide binding"/>
    <property type="evidence" value="ECO:0007669"/>
    <property type="project" value="UniProtKB-KW"/>
</dbReference>
<dbReference type="InterPro" id="IPR038005">
    <property type="entry name" value="RX-like_CC"/>
</dbReference>
<dbReference type="GO" id="GO:0006952">
    <property type="term" value="P:defense response"/>
    <property type="evidence" value="ECO:0007669"/>
    <property type="project" value="UniProtKB-KW"/>
</dbReference>
<organism evidence="5 6">
    <name type="scientific">Parasponia andersonii</name>
    <name type="common">Sponia andersonii</name>
    <dbReference type="NCBI Taxonomy" id="3476"/>
    <lineage>
        <taxon>Eukaryota</taxon>
        <taxon>Viridiplantae</taxon>
        <taxon>Streptophyta</taxon>
        <taxon>Embryophyta</taxon>
        <taxon>Tracheophyta</taxon>
        <taxon>Spermatophyta</taxon>
        <taxon>Magnoliopsida</taxon>
        <taxon>eudicotyledons</taxon>
        <taxon>Gunneridae</taxon>
        <taxon>Pentapetalae</taxon>
        <taxon>rosids</taxon>
        <taxon>fabids</taxon>
        <taxon>Rosales</taxon>
        <taxon>Cannabaceae</taxon>
        <taxon>Parasponia</taxon>
    </lineage>
</organism>
<gene>
    <name evidence="5" type="ORF">PanWU01x14_184980</name>
</gene>
<comment type="caution">
    <text evidence="5">The sequence shown here is derived from an EMBL/GenBank/DDBJ whole genome shotgun (WGS) entry which is preliminary data.</text>
</comment>
<dbReference type="AlphaFoldDB" id="A0A2P5C401"/>
<feature type="domain" description="Disease resistance N-terminal" evidence="4">
    <location>
        <begin position="9"/>
        <end position="100"/>
    </location>
</feature>
<dbReference type="PANTHER" id="PTHR19338">
    <property type="entry name" value="TRANSLOCASE OF INNER MITOCHONDRIAL MEMBRANE 13 HOMOLOG"/>
    <property type="match status" value="1"/>
</dbReference>
<keyword evidence="1" id="KW-0677">Repeat</keyword>
<evidence type="ECO:0000256" key="2">
    <source>
        <dbReference type="ARBA" id="ARBA00022741"/>
    </source>
</evidence>
<sequence length="118" mass="13599">MPESAVIGIVRPVIDKLFQLLFEEAKLSNTDVHREVRSLSDELEIIQCFLKEAEEKGEMSEGNEGVKTWVKQVREAAYHIEDVMDLCLLHVAQHRRKPQNGLVGFVRKISYLIKVQRP</sequence>
<keyword evidence="3" id="KW-0611">Plant defense</keyword>
<evidence type="ECO:0000313" key="6">
    <source>
        <dbReference type="Proteomes" id="UP000237105"/>
    </source>
</evidence>
<accession>A0A2P5C401</accession>
<keyword evidence="2" id="KW-0547">Nucleotide-binding</keyword>
<evidence type="ECO:0000256" key="1">
    <source>
        <dbReference type="ARBA" id="ARBA00022737"/>
    </source>
</evidence>
<evidence type="ECO:0000256" key="3">
    <source>
        <dbReference type="ARBA" id="ARBA00022821"/>
    </source>
</evidence>
<dbReference type="Gene3D" id="1.20.5.4130">
    <property type="match status" value="1"/>
</dbReference>
<dbReference type="CDD" id="cd14798">
    <property type="entry name" value="RX-CC_like"/>
    <property type="match status" value="1"/>
</dbReference>
<evidence type="ECO:0000259" key="4">
    <source>
        <dbReference type="Pfam" id="PF18052"/>
    </source>
</evidence>